<dbReference type="InterPro" id="IPR004365">
    <property type="entry name" value="NA-bd_OB_tRNA"/>
</dbReference>
<keyword evidence="7 10" id="KW-0239">DNA-directed DNA polymerase</keyword>
<comment type="subcellular location">
    <subcellularLocation>
        <location evidence="1">Cytoplasm</location>
    </subcellularLocation>
</comment>
<dbReference type="SUPFAM" id="SSF89550">
    <property type="entry name" value="PHP domain-like"/>
    <property type="match status" value="1"/>
</dbReference>
<dbReference type="InterPro" id="IPR029460">
    <property type="entry name" value="DNAPol_HHH"/>
</dbReference>
<dbReference type="Gene3D" id="1.10.150.870">
    <property type="match status" value="1"/>
</dbReference>
<dbReference type="STRING" id="798128.TtJL18_0218"/>
<evidence type="ECO:0000256" key="1">
    <source>
        <dbReference type="ARBA" id="ARBA00004496"/>
    </source>
</evidence>
<dbReference type="SMART" id="SM00481">
    <property type="entry name" value="POLIIIAc"/>
    <property type="match status" value="1"/>
</dbReference>
<dbReference type="Proteomes" id="UP000007388">
    <property type="component" value="Chromosome"/>
</dbReference>
<dbReference type="EMBL" id="CP003252">
    <property type="protein sequence ID" value="AFH38134.1"/>
    <property type="molecule type" value="Genomic_DNA"/>
</dbReference>
<dbReference type="InterPro" id="IPR003141">
    <property type="entry name" value="Pol/His_phosphatase_N"/>
</dbReference>
<evidence type="ECO:0000256" key="5">
    <source>
        <dbReference type="ARBA" id="ARBA00022695"/>
    </source>
</evidence>
<dbReference type="CDD" id="cd12113">
    <property type="entry name" value="PHP_PolIIIA_DnaE3"/>
    <property type="match status" value="1"/>
</dbReference>
<dbReference type="InterPro" id="IPR040982">
    <property type="entry name" value="DNA_pol3_finger"/>
</dbReference>
<keyword evidence="6" id="KW-0235">DNA replication</keyword>
<dbReference type="InterPro" id="IPR016195">
    <property type="entry name" value="Pol/histidinol_Pase-like"/>
</dbReference>
<dbReference type="KEGG" id="ttl:TtJL18_0218"/>
<dbReference type="CDD" id="cd04485">
    <property type="entry name" value="DnaE_OBF"/>
    <property type="match status" value="1"/>
</dbReference>
<dbReference type="AlphaFoldDB" id="H9ZP74"/>
<reference evidence="10 11" key="1">
    <citation type="journal article" date="2013" name="Genome Announc.">
        <title>Whole Genome Sequencing of Thermus oshimai JL-2 and Thermus thermophilus JL-18, Incomplete Denitrifiers from the United States Great Basin.</title>
        <authorList>
            <person name="Murugapiran S.K."/>
            <person name="Huntemann M."/>
            <person name="Wei C.L."/>
            <person name="Han J."/>
            <person name="Detter J.C."/>
            <person name="Han C.S."/>
            <person name="Erkkila T.H."/>
            <person name="Teshima H."/>
            <person name="Chen A."/>
            <person name="Kyrpides N."/>
            <person name="Mavrommatis K."/>
            <person name="Markowitz V."/>
            <person name="Szeto E."/>
            <person name="Ivanova N."/>
            <person name="Pagani I."/>
            <person name="Lam J."/>
            <person name="McDonald A.I."/>
            <person name="Dodsworth J.A."/>
            <person name="Pati A."/>
            <person name="Goodwin L."/>
            <person name="Peters L."/>
            <person name="Pitluck S."/>
            <person name="Woyke T."/>
            <person name="Hedlund B.P."/>
        </authorList>
    </citation>
    <scope>NUCLEOTIDE SEQUENCE [LARGE SCALE GENOMIC DNA]</scope>
    <source>
        <strain evidence="10 11">JL-18</strain>
    </source>
</reference>
<dbReference type="GO" id="GO:0003887">
    <property type="term" value="F:DNA-directed DNA polymerase activity"/>
    <property type="evidence" value="ECO:0007669"/>
    <property type="project" value="UniProtKB-KW"/>
</dbReference>
<dbReference type="Pfam" id="PF02811">
    <property type="entry name" value="PHP"/>
    <property type="match status" value="1"/>
</dbReference>
<evidence type="ECO:0000256" key="7">
    <source>
        <dbReference type="ARBA" id="ARBA00022932"/>
    </source>
</evidence>
<dbReference type="Pfam" id="PF07733">
    <property type="entry name" value="DNA_pol3_alpha"/>
    <property type="match status" value="1"/>
</dbReference>
<feature type="domain" description="Polymerase/histidinol phosphatase N-terminal" evidence="9">
    <location>
        <begin position="8"/>
        <end position="77"/>
    </location>
</feature>
<keyword evidence="4" id="KW-0808">Transferase</keyword>
<evidence type="ECO:0000256" key="3">
    <source>
        <dbReference type="ARBA" id="ARBA00019114"/>
    </source>
</evidence>
<dbReference type="EC" id="2.7.7.7" evidence="2"/>
<dbReference type="InterPro" id="IPR041931">
    <property type="entry name" value="DNA_pol3_alpha_thumb_dom"/>
</dbReference>
<evidence type="ECO:0000256" key="4">
    <source>
        <dbReference type="ARBA" id="ARBA00022679"/>
    </source>
</evidence>
<organism evidence="10 11">
    <name type="scientific">Thermus thermophilus JL-18</name>
    <dbReference type="NCBI Taxonomy" id="798128"/>
    <lineage>
        <taxon>Bacteria</taxon>
        <taxon>Thermotogati</taxon>
        <taxon>Deinococcota</taxon>
        <taxon>Deinococci</taxon>
        <taxon>Thermales</taxon>
        <taxon>Thermaceae</taxon>
        <taxon>Thermus</taxon>
    </lineage>
</organism>
<evidence type="ECO:0000313" key="11">
    <source>
        <dbReference type="Proteomes" id="UP000007388"/>
    </source>
</evidence>
<dbReference type="RefSeq" id="WP_014628960.1">
    <property type="nucleotide sequence ID" value="NC_017587.1"/>
</dbReference>
<dbReference type="InterPro" id="IPR011708">
    <property type="entry name" value="DNA_pol3_alpha_NTPase_dom"/>
</dbReference>
<dbReference type="HOGENOM" id="CLU_001600_0_0_0"/>
<accession>H9ZP74</accession>
<evidence type="ECO:0000256" key="2">
    <source>
        <dbReference type="ARBA" id="ARBA00012417"/>
    </source>
</evidence>
<evidence type="ECO:0000259" key="9">
    <source>
        <dbReference type="SMART" id="SM00481"/>
    </source>
</evidence>
<dbReference type="Gene3D" id="1.10.10.1600">
    <property type="entry name" value="Bacterial DNA polymerase III alpha subunit, thumb domain"/>
    <property type="match status" value="1"/>
</dbReference>
<gene>
    <name evidence="10" type="ORF">TtJL18_0218</name>
</gene>
<dbReference type="NCBIfam" id="TIGR00594">
    <property type="entry name" value="polc"/>
    <property type="match status" value="1"/>
</dbReference>
<dbReference type="PATRIC" id="fig|798128.4.peg.209"/>
<evidence type="ECO:0000256" key="8">
    <source>
        <dbReference type="ARBA" id="ARBA00049244"/>
    </source>
</evidence>
<comment type="catalytic activity">
    <reaction evidence="8">
        <text>DNA(n) + a 2'-deoxyribonucleoside 5'-triphosphate = DNA(n+1) + diphosphate</text>
        <dbReference type="Rhea" id="RHEA:22508"/>
        <dbReference type="Rhea" id="RHEA-COMP:17339"/>
        <dbReference type="Rhea" id="RHEA-COMP:17340"/>
        <dbReference type="ChEBI" id="CHEBI:33019"/>
        <dbReference type="ChEBI" id="CHEBI:61560"/>
        <dbReference type="ChEBI" id="CHEBI:173112"/>
        <dbReference type="EC" id="2.7.7.7"/>
    </reaction>
</comment>
<sequence length="1221" mass="137118">MGRKLRFAHLHQHTQFSLLDGAAKLSDLLKWVKETTPEDPALAMTDHGNLFGAVEFYKKATEMGIKPILGYEAYVAAESRFDRKRGKGLDGGYFHLTLLAKDFTGYQNLVRLASRAYLEGFYEKPRIDREILREHSEGLIALSGCLGAEIPQFILQDRLDLAEARLNEYLAIFGDRFFIEIQNHGLPEQKKVNEVLKEFARKYGLGMVATNDGHYVKREDARAHEVLLAIQSKTTLDDPNRWRFPCDEFYVKTPEEMRAMLPEEEWGDEPFDNTVEIARMCNVDLPIGDKMVYRIPRFPLPEGRTEAQYLRELTFLGLLRRYPDRITGAFYREVFRFLGKIPPHGDERALAAALAQVEEKAWEDLKKRLPPLEGVREWTAEAILHRALYELSVIERMGFPGYFLIVQDYINWAKAHGVSVGPGRGSAAGSLVAYAVGITNIDPLRFGLLFERFLNPERVSMPDIDTDFSDRERDRVIQYVRERYGEDKVAQIGTLGSLASKAALKDVARVYGIPHKKAEELAKLIPVQFGRPRPLQEAIQVVPELRAEMEKDPKVREVLEVAMRLEGLNRHASVHAAGVVIAAEPLTDLVPLMRDQEGRPVTQYDMGAVEALGLLKMDFLGLRTLTFLDEAKRIVKASQGVELDYDALPLDDPKTFALLSRGETKGVFQLESGGMTATLRGLKPRRFEDLIAILSLYRPGPMEHIPTYIRRHHGLEPVSYSEFPHAEKYLKPILDETYGIPVYQEQIMQIASAVAGYSLGEADLLRRAMGKKKVAEMQKHRERFVQGAKERGVPEEEANRLFDMLEAFANYGFNKSHAAAYSLLSYQTAYVKAHYPVEFMAALLSVERHDSDKVAEYIRDARAMGIEVLPPDVNRSGFDFLVQGRQILFGLSAVKNVGEAAAEAILRERERGGPYRSLGDFLKRLDEKVLNKRTLESLIKAGALDGLGERARLLASLEGLLRWAAETREKARSGMMGLFGEVEEPPLAEAAPLDEITRLRYEKEALGIYVSGHPILRYPGLRETATCTLEELPDLARDLPPRSRVLLAGMVEEVVRKPTKSGGMMARFVLSDETGALEAVAFGRAYDQVSPRLKEDTPVLVLAEVEREEGGVRVLAQAVWTYEELEQVPRALEVEVEASLLDDRGVAHLKSLLDEHAGTLPLYVRVQGAFGEALLALREVRVGEEAVGALEAEGFRAYLLPDREVLLQGGQAGEAQEAVPF</sequence>
<dbReference type="Pfam" id="PF14579">
    <property type="entry name" value="HHH_6"/>
    <property type="match status" value="1"/>
</dbReference>
<evidence type="ECO:0000313" key="10">
    <source>
        <dbReference type="EMBL" id="AFH38134.1"/>
    </source>
</evidence>
<dbReference type="GO" id="GO:0008408">
    <property type="term" value="F:3'-5' exonuclease activity"/>
    <property type="evidence" value="ECO:0007669"/>
    <property type="project" value="InterPro"/>
</dbReference>
<dbReference type="NCBIfam" id="NF005298">
    <property type="entry name" value="PRK06826.1"/>
    <property type="match status" value="1"/>
</dbReference>
<keyword evidence="5" id="KW-0548">Nucleotidyltransferase</keyword>
<dbReference type="InterPro" id="IPR004805">
    <property type="entry name" value="DnaE2/DnaE/PolC"/>
</dbReference>
<evidence type="ECO:0000256" key="6">
    <source>
        <dbReference type="ARBA" id="ARBA00022705"/>
    </source>
</evidence>
<dbReference type="PANTHER" id="PTHR32294">
    <property type="entry name" value="DNA POLYMERASE III SUBUNIT ALPHA"/>
    <property type="match status" value="1"/>
</dbReference>
<dbReference type="Pfam" id="PF17657">
    <property type="entry name" value="DNA_pol3_finger"/>
    <property type="match status" value="1"/>
</dbReference>
<name>H9ZP74_THETH</name>
<protein>
    <recommendedName>
        <fullName evidence="3">DNA polymerase III subunit alpha</fullName>
        <ecNumber evidence="2">2.7.7.7</ecNumber>
    </recommendedName>
</protein>
<dbReference type="PANTHER" id="PTHR32294:SF0">
    <property type="entry name" value="DNA POLYMERASE III SUBUNIT ALPHA"/>
    <property type="match status" value="1"/>
</dbReference>
<dbReference type="Gene3D" id="3.20.20.140">
    <property type="entry name" value="Metal-dependent hydrolases"/>
    <property type="match status" value="1"/>
</dbReference>
<dbReference type="GO" id="GO:0006260">
    <property type="term" value="P:DNA replication"/>
    <property type="evidence" value="ECO:0007669"/>
    <property type="project" value="UniProtKB-KW"/>
</dbReference>
<dbReference type="GO" id="GO:0005737">
    <property type="term" value="C:cytoplasm"/>
    <property type="evidence" value="ECO:0007669"/>
    <property type="project" value="UniProtKB-SubCell"/>
</dbReference>
<dbReference type="GO" id="GO:0003676">
    <property type="term" value="F:nucleic acid binding"/>
    <property type="evidence" value="ECO:0007669"/>
    <property type="project" value="InterPro"/>
</dbReference>
<dbReference type="NCBIfam" id="NF004226">
    <property type="entry name" value="PRK05673.1"/>
    <property type="match status" value="1"/>
</dbReference>
<dbReference type="InterPro" id="IPR004013">
    <property type="entry name" value="PHP_dom"/>
</dbReference>
<dbReference type="Pfam" id="PF01336">
    <property type="entry name" value="tRNA_anti-codon"/>
    <property type="match status" value="1"/>
</dbReference>
<proteinExistence type="predicted"/>